<proteinExistence type="predicted"/>
<dbReference type="Proteomes" id="UP000765509">
    <property type="component" value="Unassembled WGS sequence"/>
</dbReference>
<sequence>MDSYLTVRKFLGHHNTCKFPNVWHTFIKKKSIIPLPAEWRKDNHPPPKKVPKPSPVAKSSSSDIEEKPKAENKVNLKAPTTNSYSQGYRMPWKMCFRWPEQLWNYRKRRKPDWKIRNNC</sequence>
<evidence type="ECO:0000256" key="1">
    <source>
        <dbReference type="SAM" id="MobiDB-lite"/>
    </source>
</evidence>
<feature type="compositionally biased region" description="Basic and acidic residues" evidence="1">
    <location>
        <begin position="64"/>
        <end position="74"/>
    </location>
</feature>
<reference evidence="2" key="1">
    <citation type="submission" date="2021-03" db="EMBL/GenBank/DDBJ databases">
        <title>Draft genome sequence of rust myrtle Austropuccinia psidii MF-1, a brazilian biotype.</title>
        <authorList>
            <person name="Quecine M.C."/>
            <person name="Pachon D.M.R."/>
            <person name="Bonatelli M.L."/>
            <person name="Correr F.H."/>
            <person name="Franceschini L.M."/>
            <person name="Leite T.F."/>
            <person name="Margarido G.R.A."/>
            <person name="Almeida C.A."/>
            <person name="Ferrarezi J.A."/>
            <person name="Labate C.A."/>
        </authorList>
    </citation>
    <scope>NUCLEOTIDE SEQUENCE</scope>
    <source>
        <strain evidence="2">MF-1</strain>
    </source>
</reference>
<comment type="caution">
    <text evidence="2">The sequence shown here is derived from an EMBL/GenBank/DDBJ whole genome shotgun (WGS) entry which is preliminary data.</text>
</comment>
<feature type="region of interest" description="Disordered" evidence="1">
    <location>
        <begin position="37"/>
        <end position="80"/>
    </location>
</feature>
<evidence type="ECO:0000313" key="3">
    <source>
        <dbReference type="Proteomes" id="UP000765509"/>
    </source>
</evidence>
<name>A0A9Q3CG08_9BASI</name>
<protein>
    <submittedName>
        <fullName evidence="2">Uncharacterized protein</fullName>
    </submittedName>
</protein>
<organism evidence="2 3">
    <name type="scientific">Austropuccinia psidii MF-1</name>
    <dbReference type="NCBI Taxonomy" id="1389203"/>
    <lineage>
        <taxon>Eukaryota</taxon>
        <taxon>Fungi</taxon>
        <taxon>Dikarya</taxon>
        <taxon>Basidiomycota</taxon>
        <taxon>Pucciniomycotina</taxon>
        <taxon>Pucciniomycetes</taxon>
        <taxon>Pucciniales</taxon>
        <taxon>Sphaerophragmiaceae</taxon>
        <taxon>Austropuccinia</taxon>
    </lineage>
</organism>
<keyword evidence="3" id="KW-1185">Reference proteome</keyword>
<evidence type="ECO:0000313" key="2">
    <source>
        <dbReference type="EMBL" id="MBW0482308.1"/>
    </source>
</evidence>
<accession>A0A9Q3CG08</accession>
<dbReference type="AlphaFoldDB" id="A0A9Q3CG08"/>
<gene>
    <name evidence="2" type="ORF">O181_022023</name>
</gene>
<dbReference type="EMBL" id="AVOT02006734">
    <property type="protein sequence ID" value="MBW0482308.1"/>
    <property type="molecule type" value="Genomic_DNA"/>
</dbReference>